<evidence type="ECO:0000313" key="1">
    <source>
        <dbReference type="EMBL" id="KAJ1973647.1"/>
    </source>
</evidence>
<gene>
    <name evidence="1" type="primary">ECI1</name>
    <name evidence="1" type="ORF">H4R34_005004</name>
</gene>
<proteinExistence type="predicted"/>
<dbReference type="GO" id="GO:0006635">
    <property type="term" value="P:fatty acid beta-oxidation"/>
    <property type="evidence" value="ECO:0007669"/>
    <property type="project" value="TreeGrafter"/>
</dbReference>
<dbReference type="PANTHER" id="PTHR11941">
    <property type="entry name" value="ENOYL-COA HYDRATASE-RELATED"/>
    <property type="match status" value="1"/>
</dbReference>
<reference evidence="1" key="1">
    <citation type="submission" date="2022-07" db="EMBL/GenBank/DDBJ databases">
        <title>Phylogenomic reconstructions and comparative analyses of Kickxellomycotina fungi.</title>
        <authorList>
            <person name="Reynolds N.K."/>
            <person name="Stajich J.E."/>
            <person name="Barry K."/>
            <person name="Grigoriev I.V."/>
            <person name="Crous P."/>
            <person name="Smith M.E."/>
        </authorList>
    </citation>
    <scope>NUCLEOTIDE SEQUENCE</scope>
    <source>
        <strain evidence="1">RSA 567</strain>
    </source>
</reference>
<dbReference type="AlphaFoldDB" id="A0A9W8AX96"/>
<organism evidence="1 2">
    <name type="scientific">Dimargaris verticillata</name>
    <dbReference type="NCBI Taxonomy" id="2761393"/>
    <lineage>
        <taxon>Eukaryota</taxon>
        <taxon>Fungi</taxon>
        <taxon>Fungi incertae sedis</taxon>
        <taxon>Zoopagomycota</taxon>
        <taxon>Kickxellomycotina</taxon>
        <taxon>Dimargaritomycetes</taxon>
        <taxon>Dimargaritales</taxon>
        <taxon>Dimargaritaceae</taxon>
        <taxon>Dimargaris</taxon>
    </lineage>
</organism>
<comment type="caution">
    <text evidence="1">The sequence shown here is derived from an EMBL/GenBank/DDBJ whole genome shotgun (WGS) entry which is preliminary data.</text>
</comment>
<dbReference type="PANTHER" id="PTHR11941:SF45">
    <property type="entry name" value="ENOYL-COA DELTA ISOMERASE 1, MITOCHONDRIAL"/>
    <property type="match status" value="1"/>
</dbReference>
<keyword evidence="2" id="KW-1185">Reference proteome</keyword>
<dbReference type="Proteomes" id="UP001151582">
    <property type="component" value="Unassembled WGS sequence"/>
</dbReference>
<keyword evidence="1" id="KW-0413">Isomerase</keyword>
<protein>
    <submittedName>
        <fullName evidence="1">Dodecenoyl-CoA isomerase</fullName>
        <ecNumber evidence="1">5.3.3.8</ecNumber>
    </submittedName>
</protein>
<sequence length="356" mass="39474">MVRVIPRVTHAGARRLEQLTQHLHTARKPNHAVRLVTADNDPTVAILSFGRAPANAFTYEFLRAVGVAVNMVVNIDPKIPSPQDLTTLGIHSTIQDYHCIRSLILTSDQPNFYSAGIDITVFLGQDASLTQAHPDAEPRPTKGVSETQWKAFWGLVRDVYITLYNNAKVRTVAAINGHSPGLGCILALACHDRIMAQPTDNTKQPTIGLNEVKVGLPLPIWLSERFAQVCGQRYAEKELPFGAMFSPQEALRMGLVDKVVETPPESVPSATSQSPLIQAAVQWVRGIYAKLPPASAPNSDAIWVAQMLSYRQVRRELTDRFYEREQEDLDASYSGIASDAIQNTMQFVLRQLQKRN</sequence>
<dbReference type="CDD" id="cd06558">
    <property type="entry name" value="crotonase-like"/>
    <property type="match status" value="1"/>
</dbReference>
<dbReference type="EMBL" id="JANBQB010000784">
    <property type="protein sequence ID" value="KAJ1973647.1"/>
    <property type="molecule type" value="Genomic_DNA"/>
</dbReference>
<dbReference type="GO" id="GO:0004165">
    <property type="term" value="F:delta(3)-delta(2)-enoyl-CoA isomerase activity"/>
    <property type="evidence" value="ECO:0007669"/>
    <property type="project" value="UniProtKB-EC"/>
</dbReference>
<dbReference type="Pfam" id="PF00378">
    <property type="entry name" value="ECH_1"/>
    <property type="match status" value="1"/>
</dbReference>
<dbReference type="SUPFAM" id="SSF52096">
    <property type="entry name" value="ClpP/crotonase"/>
    <property type="match status" value="1"/>
</dbReference>
<dbReference type="OrthoDB" id="410701at2759"/>
<dbReference type="Gene3D" id="3.90.226.10">
    <property type="entry name" value="2-enoyl-CoA Hydratase, Chain A, domain 1"/>
    <property type="match status" value="1"/>
</dbReference>
<dbReference type="GO" id="GO:0005739">
    <property type="term" value="C:mitochondrion"/>
    <property type="evidence" value="ECO:0007669"/>
    <property type="project" value="TreeGrafter"/>
</dbReference>
<dbReference type="InterPro" id="IPR001753">
    <property type="entry name" value="Enoyl-CoA_hydra/iso"/>
</dbReference>
<evidence type="ECO:0000313" key="2">
    <source>
        <dbReference type="Proteomes" id="UP001151582"/>
    </source>
</evidence>
<dbReference type="InterPro" id="IPR029045">
    <property type="entry name" value="ClpP/crotonase-like_dom_sf"/>
</dbReference>
<name>A0A9W8AX96_9FUNG</name>
<accession>A0A9W8AX96</accession>
<dbReference type="EC" id="5.3.3.8" evidence="1"/>